<organism evidence="3 4">
    <name type="scientific">Parascedosporium putredinis</name>
    <dbReference type="NCBI Taxonomy" id="1442378"/>
    <lineage>
        <taxon>Eukaryota</taxon>
        <taxon>Fungi</taxon>
        <taxon>Dikarya</taxon>
        <taxon>Ascomycota</taxon>
        <taxon>Pezizomycotina</taxon>
        <taxon>Sordariomycetes</taxon>
        <taxon>Hypocreomycetidae</taxon>
        <taxon>Microascales</taxon>
        <taxon>Microascaceae</taxon>
        <taxon>Parascedosporium</taxon>
    </lineage>
</organism>
<keyword evidence="4" id="KW-1185">Reference proteome</keyword>
<dbReference type="AlphaFoldDB" id="A0A9P1M7J4"/>
<feature type="transmembrane region" description="Helical" evidence="2">
    <location>
        <begin position="143"/>
        <end position="164"/>
    </location>
</feature>
<sequence>MFDHSGRFLVKVAAPLLKRTIDDVGDGPGQPLSSLNGSGVAYTVSNVYPLLAIVEDENAPPGYRPLSLEDPVPGADADADAEAPRAADVPITSSLRRTHALLQSTGGWRASFRGIVPFFVYGLLYSIIGHPLAIALGPILSPFAIIIAALVTVQFSTVWVHVVLTPSSSVSWWRRLPPFASTFRAVALPTVITMLASVASVYIPALIGLAAGLPFFSPDRKPEIPSDTKTAVITVVVILSTLALQLVLTLPTLAILFRIQASLLSPDEDTIIPFDRSFGGRLEPAVVGGKPFASVRDAWASLSRPALRRIIIVFAKVYGVNFVFWLALGAFVVPQLLLGSHFSKAASGSVI</sequence>
<feature type="transmembrane region" description="Helical" evidence="2">
    <location>
        <begin position="231"/>
        <end position="257"/>
    </location>
</feature>
<feature type="transmembrane region" description="Helical" evidence="2">
    <location>
        <begin position="310"/>
        <end position="333"/>
    </location>
</feature>
<name>A0A9P1M7J4_9PEZI</name>
<keyword evidence="2" id="KW-0812">Transmembrane</keyword>
<dbReference type="Proteomes" id="UP000838763">
    <property type="component" value="Unassembled WGS sequence"/>
</dbReference>
<feature type="region of interest" description="Disordered" evidence="1">
    <location>
        <begin position="67"/>
        <end position="86"/>
    </location>
</feature>
<protein>
    <submittedName>
        <fullName evidence="3">Uncharacterized protein</fullName>
    </submittedName>
</protein>
<proteinExistence type="predicted"/>
<evidence type="ECO:0000256" key="1">
    <source>
        <dbReference type="SAM" id="MobiDB-lite"/>
    </source>
</evidence>
<keyword evidence="2" id="KW-0472">Membrane</keyword>
<dbReference type="EMBL" id="CALLCH030000001">
    <property type="protein sequence ID" value="CAI4210699.1"/>
    <property type="molecule type" value="Genomic_DNA"/>
</dbReference>
<feature type="transmembrane region" description="Helical" evidence="2">
    <location>
        <begin position="118"/>
        <end position="137"/>
    </location>
</feature>
<feature type="transmembrane region" description="Helical" evidence="2">
    <location>
        <begin position="185"/>
        <end position="211"/>
    </location>
</feature>
<evidence type="ECO:0000313" key="3">
    <source>
        <dbReference type="EMBL" id="CAI4210699.1"/>
    </source>
</evidence>
<keyword evidence="2" id="KW-1133">Transmembrane helix</keyword>
<gene>
    <name evidence="3" type="ORF">PPNO1_LOCUS500</name>
</gene>
<comment type="caution">
    <text evidence="3">The sequence shown here is derived from an EMBL/GenBank/DDBJ whole genome shotgun (WGS) entry which is preliminary data.</text>
</comment>
<dbReference type="OrthoDB" id="2896006at2759"/>
<evidence type="ECO:0000256" key="2">
    <source>
        <dbReference type="SAM" id="Phobius"/>
    </source>
</evidence>
<accession>A0A9P1M7J4</accession>
<reference evidence="3" key="1">
    <citation type="submission" date="2022-11" db="EMBL/GenBank/DDBJ databases">
        <authorList>
            <person name="Scott C."/>
            <person name="Bruce N."/>
        </authorList>
    </citation>
    <scope>NUCLEOTIDE SEQUENCE</scope>
</reference>
<evidence type="ECO:0000313" key="4">
    <source>
        <dbReference type="Proteomes" id="UP000838763"/>
    </source>
</evidence>